<keyword evidence="3" id="KW-1005">Bacterial flagellum biogenesis</keyword>
<sequence length="123" mass="14233">MKPDTSSGYSPEDNKNGMQIITTYEAILAITDQMLQAAKNSDWDKLVALEQDCKRLTTWLMEQHTYEQLSEEQKKKKISLIHGILERDAEIRAITEPWMAQLQNKLTSYGHKRKLGQTYQTDS</sequence>
<dbReference type="AlphaFoldDB" id="Q82U99"/>
<dbReference type="STRING" id="228410.NE1597"/>
<dbReference type="GeneID" id="87104765"/>
<name>Q82U99_NITEU</name>
<dbReference type="InterPro" id="IPR008622">
    <property type="entry name" value="FliT"/>
</dbReference>
<dbReference type="Pfam" id="PF05400">
    <property type="entry name" value="FliT"/>
    <property type="match status" value="1"/>
</dbReference>
<evidence type="ECO:0000256" key="5">
    <source>
        <dbReference type="ARBA" id="ARBA00093797"/>
    </source>
</evidence>
<evidence type="ECO:0000256" key="3">
    <source>
        <dbReference type="ARBA" id="ARBA00022795"/>
    </source>
</evidence>
<evidence type="ECO:0000256" key="2">
    <source>
        <dbReference type="ARBA" id="ARBA00022490"/>
    </source>
</evidence>
<comment type="subcellular location">
    <subcellularLocation>
        <location evidence="1">Cytoplasm</location>
        <location evidence="1">Cytosol</location>
    </subcellularLocation>
</comment>
<dbReference type="eggNOG" id="ENOG5032ZWZ">
    <property type="taxonomic scope" value="Bacteria"/>
</dbReference>
<dbReference type="GO" id="GO:0044781">
    <property type="term" value="P:bacterial-type flagellum organization"/>
    <property type="evidence" value="ECO:0007669"/>
    <property type="project" value="UniProtKB-KW"/>
</dbReference>
<protein>
    <recommendedName>
        <fullName evidence="5">Flagellar protein FliT</fullName>
    </recommendedName>
</protein>
<evidence type="ECO:0000313" key="7">
    <source>
        <dbReference type="Proteomes" id="UP000001416"/>
    </source>
</evidence>
<accession>Q82U99</accession>
<dbReference type="Gene3D" id="1.20.58.380">
    <property type="entry name" value="Flagellar protein flit"/>
    <property type="match status" value="1"/>
</dbReference>
<reference evidence="6 7" key="1">
    <citation type="journal article" date="2003" name="J. Bacteriol.">
        <title>Complete genome sequence of the ammonia-oxidizing bacterium and obligate chemolithoautotroph Nitrosomonas europaea.</title>
        <authorList>
            <person name="Chain P."/>
            <person name="Lamerdin J."/>
            <person name="Larimer F."/>
            <person name="Regala W."/>
            <person name="Land M."/>
            <person name="Hauser L."/>
            <person name="Hooper A."/>
            <person name="Klotz M."/>
            <person name="Norton J."/>
            <person name="Sayavedra-Soto L."/>
            <person name="Arciero D."/>
            <person name="Hommes N."/>
            <person name="Whittaker M."/>
            <person name="Arp D."/>
        </authorList>
    </citation>
    <scope>NUCLEOTIDE SEQUENCE [LARGE SCALE GENOMIC DNA]</scope>
    <source>
        <strain evidence="7">ATCC 19718 / CIP 103999 / KCTC 2705 / NBRC 14298</strain>
    </source>
</reference>
<evidence type="ECO:0000256" key="1">
    <source>
        <dbReference type="ARBA" id="ARBA00004514"/>
    </source>
</evidence>
<keyword evidence="2" id="KW-0963">Cytoplasm</keyword>
<proteinExistence type="predicted"/>
<organism evidence="6 7">
    <name type="scientific">Nitrosomonas europaea (strain ATCC 19718 / CIP 103999 / KCTC 2705 / NBRC 14298)</name>
    <dbReference type="NCBI Taxonomy" id="228410"/>
    <lineage>
        <taxon>Bacteria</taxon>
        <taxon>Pseudomonadati</taxon>
        <taxon>Pseudomonadota</taxon>
        <taxon>Betaproteobacteria</taxon>
        <taxon>Nitrosomonadales</taxon>
        <taxon>Nitrosomonadaceae</taxon>
        <taxon>Nitrosomonas</taxon>
    </lineage>
</organism>
<dbReference type="Proteomes" id="UP000001416">
    <property type="component" value="Chromosome"/>
</dbReference>
<keyword evidence="7" id="KW-1185">Reference proteome</keyword>
<dbReference type="OrthoDB" id="8527993at2"/>
<dbReference type="KEGG" id="neu:NE1597"/>
<evidence type="ECO:0000313" key="6">
    <source>
        <dbReference type="EMBL" id="CAD85508.1"/>
    </source>
</evidence>
<dbReference type="RefSeq" id="WP_011112161.1">
    <property type="nucleotide sequence ID" value="NC_004757.1"/>
</dbReference>
<dbReference type="HOGENOM" id="CLU_155793_2_2_4"/>
<gene>
    <name evidence="6" type="ordered locus">NE1597</name>
</gene>
<keyword evidence="4" id="KW-0143">Chaperone</keyword>
<dbReference type="EMBL" id="AL954747">
    <property type="protein sequence ID" value="CAD85508.1"/>
    <property type="molecule type" value="Genomic_DNA"/>
</dbReference>
<evidence type="ECO:0000256" key="4">
    <source>
        <dbReference type="ARBA" id="ARBA00023186"/>
    </source>
</evidence>